<evidence type="ECO:0000256" key="3">
    <source>
        <dbReference type="SAM" id="MobiDB-lite"/>
    </source>
</evidence>
<dbReference type="SMART" id="SM00672">
    <property type="entry name" value="CAP10"/>
    <property type="match status" value="1"/>
</dbReference>
<dbReference type="InterPro" id="IPR051091">
    <property type="entry name" value="O-Glucosyltr/Glycosyltrsf_90"/>
</dbReference>
<sequence length="400" mass="43209">MQPASPQCSTVCSDHEPLYAQIREDLAQWDGITRDMIDRAMHRWDESDILATLAVVNGTLWLPRPRLRSGEVARHGDPQLQATIRMILSILSDPALPTPPDLELLINADDYGRVRLKDRTLLPLLSITKELGRGADILYPAGHYSFAGPWISNIGLPPPCGWYALSRLAVEGSAAQRAQYDIGLAPLPLLKEATPADHLSRKYLVSLDGHSYAHRLLKVLATNSLVVKESLNGVSTNLSEVLAAADAADERSRKVAEAASSLVHTHLCEAAHRCYMHRLLTEYGRKMRYAPDMASRPGARPYPARRKGGWPGGKPGRDECEALIAARRPRERDLGTFRTYKVGPGPPPSRLVGDSSREAAGGGGRGGRAGGSRRGSGRGLGGRGGGGRGGRASRVLPSRA</sequence>
<evidence type="ECO:0000259" key="4">
    <source>
        <dbReference type="SMART" id="SM00672"/>
    </source>
</evidence>
<keyword evidence="6" id="KW-1185">Reference proteome</keyword>
<dbReference type="PANTHER" id="PTHR12203:SF35">
    <property type="entry name" value="PROTEIN O-GLUCOSYLTRANSFERASE 1"/>
    <property type="match status" value="1"/>
</dbReference>
<evidence type="ECO:0000256" key="2">
    <source>
        <dbReference type="ARBA" id="ARBA00022679"/>
    </source>
</evidence>
<comment type="similarity">
    <text evidence="1">Belongs to the glycosyltransferase 90 family.</text>
</comment>
<dbReference type="HOGENOM" id="CLU_689702_0_0_1"/>
<feature type="region of interest" description="Disordered" evidence="3">
    <location>
        <begin position="292"/>
        <end position="318"/>
    </location>
</feature>
<dbReference type="Proteomes" id="UP000013827">
    <property type="component" value="Unassembled WGS sequence"/>
</dbReference>
<dbReference type="AlphaFoldDB" id="A0A0D3KU83"/>
<reference evidence="6" key="1">
    <citation type="journal article" date="2013" name="Nature">
        <title>Pan genome of the phytoplankton Emiliania underpins its global distribution.</title>
        <authorList>
            <person name="Read B.A."/>
            <person name="Kegel J."/>
            <person name="Klute M.J."/>
            <person name="Kuo A."/>
            <person name="Lefebvre S.C."/>
            <person name="Maumus F."/>
            <person name="Mayer C."/>
            <person name="Miller J."/>
            <person name="Monier A."/>
            <person name="Salamov A."/>
            <person name="Young J."/>
            <person name="Aguilar M."/>
            <person name="Claverie J.M."/>
            <person name="Frickenhaus S."/>
            <person name="Gonzalez K."/>
            <person name="Herman E.K."/>
            <person name="Lin Y.C."/>
            <person name="Napier J."/>
            <person name="Ogata H."/>
            <person name="Sarno A.F."/>
            <person name="Shmutz J."/>
            <person name="Schroeder D."/>
            <person name="de Vargas C."/>
            <person name="Verret F."/>
            <person name="von Dassow P."/>
            <person name="Valentin K."/>
            <person name="Van de Peer Y."/>
            <person name="Wheeler G."/>
            <person name="Dacks J.B."/>
            <person name="Delwiche C.F."/>
            <person name="Dyhrman S.T."/>
            <person name="Glockner G."/>
            <person name="John U."/>
            <person name="Richards T."/>
            <person name="Worden A.Z."/>
            <person name="Zhang X."/>
            <person name="Grigoriev I.V."/>
            <person name="Allen A.E."/>
            <person name="Bidle K."/>
            <person name="Borodovsky M."/>
            <person name="Bowler C."/>
            <person name="Brownlee C."/>
            <person name="Cock J.M."/>
            <person name="Elias M."/>
            <person name="Gladyshev V.N."/>
            <person name="Groth M."/>
            <person name="Guda C."/>
            <person name="Hadaegh A."/>
            <person name="Iglesias-Rodriguez M.D."/>
            <person name="Jenkins J."/>
            <person name="Jones B.M."/>
            <person name="Lawson T."/>
            <person name="Leese F."/>
            <person name="Lindquist E."/>
            <person name="Lobanov A."/>
            <person name="Lomsadze A."/>
            <person name="Malik S.B."/>
            <person name="Marsh M.E."/>
            <person name="Mackinder L."/>
            <person name="Mock T."/>
            <person name="Mueller-Roeber B."/>
            <person name="Pagarete A."/>
            <person name="Parker M."/>
            <person name="Probert I."/>
            <person name="Quesneville H."/>
            <person name="Raines C."/>
            <person name="Rensing S.A."/>
            <person name="Riano-Pachon D.M."/>
            <person name="Richier S."/>
            <person name="Rokitta S."/>
            <person name="Shiraiwa Y."/>
            <person name="Soanes D.M."/>
            <person name="van der Giezen M."/>
            <person name="Wahlund T.M."/>
            <person name="Williams B."/>
            <person name="Wilson W."/>
            <person name="Wolfe G."/>
            <person name="Wurch L.L."/>
        </authorList>
    </citation>
    <scope>NUCLEOTIDE SEQUENCE</scope>
</reference>
<organism evidence="5 6">
    <name type="scientific">Emiliania huxleyi (strain CCMP1516)</name>
    <dbReference type="NCBI Taxonomy" id="280463"/>
    <lineage>
        <taxon>Eukaryota</taxon>
        <taxon>Haptista</taxon>
        <taxon>Haptophyta</taxon>
        <taxon>Prymnesiophyceae</taxon>
        <taxon>Isochrysidales</taxon>
        <taxon>Noelaerhabdaceae</taxon>
        <taxon>Emiliania</taxon>
    </lineage>
</organism>
<keyword evidence="2" id="KW-0808">Transferase</keyword>
<protein>
    <recommendedName>
        <fullName evidence="4">Glycosyl transferase CAP10 domain-containing protein</fullName>
    </recommendedName>
</protein>
<feature type="compositionally biased region" description="Gly residues" evidence="3">
    <location>
        <begin position="360"/>
        <end position="390"/>
    </location>
</feature>
<dbReference type="EnsemblProtists" id="EOD39318">
    <property type="protein sequence ID" value="EOD39318"/>
    <property type="gene ID" value="EMIHUDRAFT_108867"/>
</dbReference>
<evidence type="ECO:0000256" key="1">
    <source>
        <dbReference type="ARBA" id="ARBA00010118"/>
    </source>
</evidence>
<name>A0A0D3KU83_EMIH1</name>
<feature type="region of interest" description="Disordered" evidence="3">
    <location>
        <begin position="334"/>
        <end position="400"/>
    </location>
</feature>
<evidence type="ECO:0000313" key="5">
    <source>
        <dbReference type="EnsemblProtists" id="EOD39318"/>
    </source>
</evidence>
<proteinExistence type="inferred from homology"/>
<dbReference type="PaxDb" id="2903-EOD39318"/>
<dbReference type="PANTHER" id="PTHR12203">
    <property type="entry name" value="KDEL LYS-ASP-GLU-LEU CONTAINING - RELATED"/>
    <property type="match status" value="1"/>
</dbReference>
<dbReference type="Pfam" id="PF05686">
    <property type="entry name" value="Glyco_transf_90"/>
    <property type="match status" value="1"/>
</dbReference>
<dbReference type="KEGG" id="ehx:EMIHUDRAFT_108867"/>
<reference evidence="5" key="2">
    <citation type="submission" date="2024-10" db="UniProtKB">
        <authorList>
            <consortium name="EnsemblProtists"/>
        </authorList>
    </citation>
    <scope>IDENTIFICATION</scope>
</reference>
<accession>A0A0D3KU83</accession>
<evidence type="ECO:0000313" key="6">
    <source>
        <dbReference type="Proteomes" id="UP000013827"/>
    </source>
</evidence>
<dbReference type="InterPro" id="IPR006598">
    <property type="entry name" value="CAP10"/>
</dbReference>
<dbReference type="RefSeq" id="XP_005791747.1">
    <property type="nucleotide sequence ID" value="XM_005791690.1"/>
</dbReference>
<dbReference type="GeneID" id="17284589"/>
<feature type="domain" description="Glycosyl transferase CAP10" evidence="4">
    <location>
        <begin position="98"/>
        <end position="290"/>
    </location>
</feature>
<dbReference type="GO" id="GO:0016740">
    <property type="term" value="F:transferase activity"/>
    <property type="evidence" value="ECO:0007669"/>
    <property type="project" value="UniProtKB-KW"/>
</dbReference>